<evidence type="ECO:0000256" key="2">
    <source>
        <dbReference type="ARBA" id="ARBA00023276"/>
    </source>
</evidence>
<dbReference type="InterPro" id="IPR016040">
    <property type="entry name" value="NAD(P)-bd_dom"/>
</dbReference>
<dbReference type="PANTHER" id="PTHR47128">
    <property type="match status" value="1"/>
</dbReference>
<dbReference type="EMBL" id="JAKZBV010000001">
    <property type="protein sequence ID" value="MCH6469446.1"/>
    <property type="molecule type" value="Genomic_DNA"/>
</dbReference>
<evidence type="ECO:0000259" key="3">
    <source>
        <dbReference type="Pfam" id="PF13460"/>
    </source>
</evidence>
<evidence type="ECO:0000313" key="5">
    <source>
        <dbReference type="Proteomes" id="UP001202922"/>
    </source>
</evidence>
<reference evidence="4 5" key="1">
    <citation type="submission" date="2022-03" db="EMBL/GenBank/DDBJ databases">
        <title>Sinomonas sp. isolated from a soil.</title>
        <authorList>
            <person name="Han J."/>
            <person name="Kim D.-U."/>
        </authorList>
    </citation>
    <scope>NUCLEOTIDE SEQUENCE [LARGE SCALE GENOMIC DNA]</scope>
    <source>
        <strain evidence="4 5">5-5</strain>
    </source>
</reference>
<evidence type="ECO:0000313" key="4">
    <source>
        <dbReference type="EMBL" id="MCH6469446.1"/>
    </source>
</evidence>
<keyword evidence="2" id="KW-0604">Photosystem II</keyword>
<name>A0ABS9TYD0_9MICC</name>
<sequence length="258" mass="27248">MTLLAVAGGTGQAGSAVVREALARGYEVRSFSRRLPAPAAAIEGVDYVAADAATGEGLAAALDGAHAVVDALEGRGRAAQRVFPEAGRRLLAAAHGSGLQRAVMLSIAQCDQAPFGYYRSKVAKEEVYDAAKLPTVVVRAAQFHSLLAEIFAYGSRLHVVASLRGAQMQPIDVADVARALVDAAAEELPGHLRRTVSGPETKPVRDFAQEWRTAVGSTARILDLPMPVRFFSQRRNIAPGTAFGTTTFAQWLEGLRGA</sequence>
<proteinExistence type="predicted"/>
<organism evidence="4 5">
    <name type="scientific">Sinomonas terrae</name>
    <dbReference type="NCBI Taxonomy" id="2908838"/>
    <lineage>
        <taxon>Bacteria</taxon>
        <taxon>Bacillati</taxon>
        <taxon>Actinomycetota</taxon>
        <taxon>Actinomycetes</taxon>
        <taxon>Micrococcales</taxon>
        <taxon>Micrococcaceae</taxon>
        <taxon>Sinomonas</taxon>
    </lineage>
</organism>
<dbReference type="Proteomes" id="UP001202922">
    <property type="component" value="Unassembled WGS sequence"/>
</dbReference>
<keyword evidence="5" id="KW-1185">Reference proteome</keyword>
<keyword evidence="1" id="KW-0602">Photosynthesis</keyword>
<dbReference type="InterPro" id="IPR044256">
    <property type="entry name" value="HCF244-like"/>
</dbReference>
<accession>A0ABS9TYD0</accession>
<protein>
    <submittedName>
        <fullName evidence="4">NAD(P)H-binding protein</fullName>
    </submittedName>
</protein>
<comment type="caution">
    <text evidence="4">The sequence shown here is derived from an EMBL/GenBank/DDBJ whole genome shotgun (WGS) entry which is preliminary data.</text>
</comment>
<gene>
    <name evidence="4" type="ORF">L0M17_05470</name>
</gene>
<dbReference type="Pfam" id="PF13460">
    <property type="entry name" value="NAD_binding_10"/>
    <property type="match status" value="1"/>
</dbReference>
<dbReference type="InterPro" id="IPR036291">
    <property type="entry name" value="NAD(P)-bd_dom_sf"/>
</dbReference>
<feature type="domain" description="NAD(P)-binding" evidence="3">
    <location>
        <begin position="8"/>
        <end position="186"/>
    </location>
</feature>
<dbReference type="SUPFAM" id="SSF51735">
    <property type="entry name" value="NAD(P)-binding Rossmann-fold domains"/>
    <property type="match status" value="1"/>
</dbReference>
<dbReference type="RefSeq" id="WP_241052610.1">
    <property type="nucleotide sequence ID" value="NZ_JAKZBV010000001.1"/>
</dbReference>
<dbReference type="Gene3D" id="3.40.50.720">
    <property type="entry name" value="NAD(P)-binding Rossmann-like Domain"/>
    <property type="match status" value="1"/>
</dbReference>
<evidence type="ECO:0000256" key="1">
    <source>
        <dbReference type="ARBA" id="ARBA00022531"/>
    </source>
</evidence>
<dbReference type="PANTHER" id="PTHR47128:SF2">
    <property type="entry name" value="PROTEIN HIGH CHLOROPHYLL FLUORESCENCE PHENOTYPE 244, CHLOROPLASTIC"/>
    <property type="match status" value="1"/>
</dbReference>